<protein>
    <submittedName>
        <fullName evidence="2">14734_t:CDS:1</fullName>
    </submittedName>
</protein>
<sequence length="110" mass="12259">MTSETKKLSTESKNTVEMDPDNQWETKIELEPPSSNSKNWSWKEVGNEQCQICLAPDSSLPILPPEDTTPLEIRYPLDKEADDTNVIADKIGHKQGAYIELEDGTALLVG</sequence>
<dbReference type="OrthoDB" id="2384442at2759"/>
<reference evidence="2" key="1">
    <citation type="submission" date="2021-06" db="EMBL/GenBank/DDBJ databases">
        <authorList>
            <person name="Kallberg Y."/>
            <person name="Tangrot J."/>
            <person name="Rosling A."/>
        </authorList>
    </citation>
    <scope>NUCLEOTIDE SEQUENCE</scope>
    <source>
        <strain evidence="2">UK204</strain>
    </source>
</reference>
<evidence type="ECO:0000313" key="2">
    <source>
        <dbReference type="EMBL" id="CAG8561724.1"/>
    </source>
</evidence>
<gene>
    <name evidence="2" type="ORF">FCALED_LOCUS6634</name>
</gene>
<comment type="caution">
    <text evidence="2">The sequence shown here is derived from an EMBL/GenBank/DDBJ whole genome shotgun (WGS) entry which is preliminary data.</text>
</comment>
<dbReference type="Proteomes" id="UP000789570">
    <property type="component" value="Unassembled WGS sequence"/>
</dbReference>
<name>A0A9N9BB51_9GLOM</name>
<proteinExistence type="predicted"/>
<dbReference type="AlphaFoldDB" id="A0A9N9BB51"/>
<evidence type="ECO:0000256" key="1">
    <source>
        <dbReference type="SAM" id="MobiDB-lite"/>
    </source>
</evidence>
<organism evidence="2 3">
    <name type="scientific">Funneliformis caledonium</name>
    <dbReference type="NCBI Taxonomy" id="1117310"/>
    <lineage>
        <taxon>Eukaryota</taxon>
        <taxon>Fungi</taxon>
        <taxon>Fungi incertae sedis</taxon>
        <taxon>Mucoromycota</taxon>
        <taxon>Glomeromycotina</taxon>
        <taxon>Glomeromycetes</taxon>
        <taxon>Glomerales</taxon>
        <taxon>Glomeraceae</taxon>
        <taxon>Funneliformis</taxon>
    </lineage>
</organism>
<accession>A0A9N9BB51</accession>
<dbReference type="EMBL" id="CAJVPQ010001619">
    <property type="protein sequence ID" value="CAG8561724.1"/>
    <property type="molecule type" value="Genomic_DNA"/>
</dbReference>
<keyword evidence="3" id="KW-1185">Reference proteome</keyword>
<feature type="region of interest" description="Disordered" evidence="1">
    <location>
        <begin position="1"/>
        <end position="21"/>
    </location>
</feature>
<evidence type="ECO:0000313" key="3">
    <source>
        <dbReference type="Proteomes" id="UP000789570"/>
    </source>
</evidence>
<feature type="compositionally biased region" description="Basic and acidic residues" evidence="1">
    <location>
        <begin position="1"/>
        <end position="16"/>
    </location>
</feature>